<dbReference type="NCBIfam" id="TIGR02853">
    <property type="entry name" value="spore_dpaA"/>
    <property type="match status" value="1"/>
</dbReference>
<dbReference type="InterPro" id="IPR014215">
    <property type="entry name" value="Dipicolinic_acid_synth_A"/>
</dbReference>
<evidence type="ECO:0000259" key="2">
    <source>
        <dbReference type="Pfam" id="PF16924"/>
    </source>
</evidence>
<name>A0A292YNU9_9BACL</name>
<proteinExistence type="predicted"/>
<dbReference type="Pfam" id="PF02826">
    <property type="entry name" value="2-Hacid_dh_C"/>
    <property type="match status" value="1"/>
</dbReference>
<evidence type="ECO:0000313" key="4">
    <source>
        <dbReference type="Proteomes" id="UP000217785"/>
    </source>
</evidence>
<dbReference type="Gene3D" id="3.40.50.720">
    <property type="entry name" value="NAD(P)-binding Rossmann-like Domain"/>
    <property type="match status" value="2"/>
</dbReference>
<organism evidence="3 4">
    <name type="scientific">Effusibacillus lacus</name>
    <dbReference type="NCBI Taxonomy" id="1348429"/>
    <lineage>
        <taxon>Bacteria</taxon>
        <taxon>Bacillati</taxon>
        <taxon>Bacillota</taxon>
        <taxon>Bacilli</taxon>
        <taxon>Bacillales</taxon>
        <taxon>Alicyclobacillaceae</taxon>
        <taxon>Effusibacillus</taxon>
    </lineage>
</organism>
<dbReference type="InterPro" id="IPR006140">
    <property type="entry name" value="D-isomer_DH_NAD-bd"/>
</dbReference>
<dbReference type="Proteomes" id="UP000217785">
    <property type="component" value="Unassembled WGS sequence"/>
</dbReference>
<protein>
    <submittedName>
        <fullName evidence="3">Dipicolinate synthase subunit A</fullName>
    </submittedName>
</protein>
<reference evidence="4" key="1">
    <citation type="submission" date="2017-07" db="EMBL/GenBank/DDBJ databases">
        <title>Draft genome sequence of Effusibacillus lacus strain skLN1.</title>
        <authorList>
            <person name="Watanabe M."/>
            <person name="Kojima H."/>
            <person name="Fukui M."/>
        </authorList>
    </citation>
    <scope>NUCLEOTIDE SEQUENCE [LARGE SCALE GENOMIC DNA]</scope>
    <source>
        <strain evidence="4">skLN1</strain>
    </source>
</reference>
<dbReference type="GO" id="GO:0051287">
    <property type="term" value="F:NAD binding"/>
    <property type="evidence" value="ECO:0007669"/>
    <property type="project" value="InterPro"/>
</dbReference>
<dbReference type="OrthoDB" id="8840764at2"/>
<evidence type="ECO:0000259" key="1">
    <source>
        <dbReference type="Pfam" id="PF02826"/>
    </source>
</evidence>
<evidence type="ECO:0000313" key="3">
    <source>
        <dbReference type="EMBL" id="GAX90581.1"/>
    </source>
</evidence>
<feature type="domain" description="Dipicolinate synthase subunit A N-terminal" evidence="2">
    <location>
        <begin position="6"/>
        <end position="123"/>
    </location>
</feature>
<dbReference type="Pfam" id="PF16924">
    <property type="entry name" value="DpaA_N"/>
    <property type="match status" value="1"/>
</dbReference>
<accession>A0A292YNU9</accession>
<comment type="caution">
    <text evidence="3">The sequence shown here is derived from an EMBL/GenBank/DDBJ whole genome shotgun (WGS) entry which is preliminary data.</text>
</comment>
<gene>
    <name evidence="3" type="ORF">EFBL_2208</name>
</gene>
<dbReference type="InterPro" id="IPR031629">
    <property type="entry name" value="DpaA_N"/>
</dbReference>
<dbReference type="AlphaFoldDB" id="A0A292YNU9"/>
<dbReference type="EMBL" id="BDUF01000059">
    <property type="protein sequence ID" value="GAX90581.1"/>
    <property type="molecule type" value="Genomic_DNA"/>
</dbReference>
<sequence length="292" mass="31515">MLTGIKMAVLGGDARMVEVISHALDLDASVYLIGFEDLEINMADAVKTNLTPDILRDLDALILPVTGMGDDWTIVSKYSARPITLSDDHFANLSKRCKIFTGIARTVLNETCRRHGLKLVKLMELDEVAILNSIPSAEGAIQMAMENTDFTIHGSEIAVLGFGRCGITLARMCAGIGAKVKVGARKESDLARIVEMGFQAFPLSQISYELQQTDIVFNTVPAQILTSEVLSRMKKSCVIIDIASSPGGTDFRFAEKRGIKALLAPSLPGIVAPKTAGQIIAKTICRLVLDHA</sequence>
<dbReference type="NCBIfam" id="NF006162">
    <property type="entry name" value="PRK08306.1"/>
    <property type="match status" value="1"/>
</dbReference>
<dbReference type="SUPFAM" id="SSF51735">
    <property type="entry name" value="NAD(P)-binding Rossmann-fold domains"/>
    <property type="match status" value="1"/>
</dbReference>
<dbReference type="RefSeq" id="WP_096182302.1">
    <property type="nucleotide sequence ID" value="NZ_BDUF01000059.1"/>
</dbReference>
<dbReference type="InterPro" id="IPR036291">
    <property type="entry name" value="NAD(P)-bd_dom_sf"/>
</dbReference>
<keyword evidence="4" id="KW-1185">Reference proteome</keyword>
<feature type="domain" description="D-isomer specific 2-hydroxyacid dehydrogenase NAD-binding" evidence="1">
    <location>
        <begin position="148"/>
        <end position="243"/>
    </location>
</feature>